<accession>A0A9X0D3X6</accession>
<comment type="caution">
    <text evidence="2">The sequence shown here is derived from an EMBL/GenBank/DDBJ whole genome shotgun (WGS) entry which is preliminary data.</text>
</comment>
<gene>
    <name evidence="2" type="ORF">OS493_012328</name>
</gene>
<feature type="region of interest" description="Disordered" evidence="1">
    <location>
        <begin position="108"/>
        <end position="150"/>
    </location>
</feature>
<keyword evidence="3" id="KW-1185">Reference proteome</keyword>
<proteinExistence type="predicted"/>
<protein>
    <submittedName>
        <fullName evidence="2">Uncharacterized protein</fullName>
    </submittedName>
</protein>
<sequence>MIEAAHRGFLPGNIVVMARASNLSIRRMAICDVVSLVSHAAIADSGLTVGRLANLRYVAVRYRQCGNYLPDYLIRGMLEFGVNFLTFQAVEPDMLEALSKTVGNAWAHAEQEDGGNEDESMASGSLPDDVLSSLGYRPTPEGAASVPTVERDQALSKILSNSVAERLGGDGAVQERVREV</sequence>
<organism evidence="2 3">
    <name type="scientific">Desmophyllum pertusum</name>
    <dbReference type="NCBI Taxonomy" id="174260"/>
    <lineage>
        <taxon>Eukaryota</taxon>
        <taxon>Metazoa</taxon>
        <taxon>Cnidaria</taxon>
        <taxon>Anthozoa</taxon>
        <taxon>Hexacorallia</taxon>
        <taxon>Scleractinia</taxon>
        <taxon>Caryophylliina</taxon>
        <taxon>Caryophylliidae</taxon>
        <taxon>Desmophyllum</taxon>
    </lineage>
</organism>
<evidence type="ECO:0000256" key="1">
    <source>
        <dbReference type="SAM" id="MobiDB-lite"/>
    </source>
</evidence>
<dbReference type="AlphaFoldDB" id="A0A9X0D3X6"/>
<name>A0A9X0D3X6_9CNID</name>
<dbReference type="Proteomes" id="UP001163046">
    <property type="component" value="Unassembled WGS sequence"/>
</dbReference>
<evidence type="ECO:0000313" key="2">
    <source>
        <dbReference type="EMBL" id="KAJ7385995.1"/>
    </source>
</evidence>
<evidence type="ECO:0000313" key="3">
    <source>
        <dbReference type="Proteomes" id="UP001163046"/>
    </source>
</evidence>
<dbReference type="EMBL" id="MU825878">
    <property type="protein sequence ID" value="KAJ7385995.1"/>
    <property type="molecule type" value="Genomic_DNA"/>
</dbReference>
<reference evidence="2" key="1">
    <citation type="submission" date="2023-01" db="EMBL/GenBank/DDBJ databases">
        <title>Genome assembly of the deep-sea coral Lophelia pertusa.</title>
        <authorList>
            <person name="Herrera S."/>
            <person name="Cordes E."/>
        </authorList>
    </citation>
    <scope>NUCLEOTIDE SEQUENCE</scope>
    <source>
        <strain evidence="2">USNM1676648</strain>
        <tissue evidence="2">Polyp</tissue>
    </source>
</reference>